<dbReference type="Pfam" id="PF00392">
    <property type="entry name" value="GntR"/>
    <property type="match status" value="1"/>
</dbReference>
<keyword evidence="1" id="KW-0805">Transcription regulation</keyword>
<dbReference type="SMART" id="SM00895">
    <property type="entry name" value="FCD"/>
    <property type="match status" value="1"/>
</dbReference>
<dbReference type="InterPro" id="IPR000524">
    <property type="entry name" value="Tscrpt_reg_HTH_GntR"/>
</dbReference>
<dbReference type="SMART" id="SM00345">
    <property type="entry name" value="HTH_GNTR"/>
    <property type="match status" value="1"/>
</dbReference>
<keyword evidence="6" id="KW-1185">Reference proteome</keyword>
<comment type="caution">
    <text evidence="5">The sequence shown here is derived from an EMBL/GenBank/DDBJ whole genome shotgun (WGS) entry which is preliminary data.</text>
</comment>
<dbReference type="Pfam" id="PF07729">
    <property type="entry name" value="FCD"/>
    <property type="match status" value="1"/>
</dbReference>
<reference evidence="6" key="1">
    <citation type="journal article" date="2019" name="Int. J. Syst. Evol. Microbiol.">
        <title>The Global Catalogue of Microorganisms (GCM) 10K type strain sequencing project: providing services to taxonomists for standard genome sequencing and annotation.</title>
        <authorList>
            <consortium name="The Broad Institute Genomics Platform"/>
            <consortium name="The Broad Institute Genome Sequencing Center for Infectious Disease"/>
            <person name="Wu L."/>
            <person name="Ma J."/>
        </authorList>
    </citation>
    <scope>NUCLEOTIDE SEQUENCE [LARGE SCALE GENOMIC DNA]</scope>
    <source>
        <strain evidence="6">KCTC 42501</strain>
    </source>
</reference>
<evidence type="ECO:0000313" key="5">
    <source>
        <dbReference type="EMBL" id="MFC3684892.1"/>
    </source>
</evidence>
<dbReference type="InterPro" id="IPR008920">
    <property type="entry name" value="TF_FadR/GntR_C"/>
</dbReference>
<name>A0ABV7W755_9BURK</name>
<evidence type="ECO:0000259" key="4">
    <source>
        <dbReference type="PROSITE" id="PS50949"/>
    </source>
</evidence>
<feature type="domain" description="HTH gntR-type" evidence="4">
    <location>
        <begin position="4"/>
        <end position="71"/>
    </location>
</feature>
<dbReference type="Proteomes" id="UP001595729">
    <property type="component" value="Unassembled WGS sequence"/>
</dbReference>
<dbReference type="RefSeq" id="WP_382175270.1">
    <property type="nucleotide sequence ID" value="NZ_JBHRXX010000007.1"/>
</dbReference>
<sequence>MKKELSVDAIHQRVVLAIVEHRLPPGTKLGEEKLAKVFGVSRTMIRQVIERLAHDSIVTVQPNRGAYVSSPSVEEAREVFAARRLIEPDLIRRAVATATPADIRRLRDHVGLEHAARAANEKRAIIRLSGEFHQIIADIAGNRFLARTMRELETLTCLVIILYDAPNVPACPYHEHSDLVDAIEARDADKAAHLMVDHLGHVEASLDFGRDDDGEVDFEAVFAAN</sequence>
<accession>A0ABV7W755</accession>
<dbReference type="InterPro" id="IPR036390">
    <property type="entry name" value="WH_DNA-bd_sf"/>
</dbReference>
<evidence type="ECO:0000256" key="1">
    <source>
        <dbReference type="ARBA" id="ARBA00023015"/>
    </source>
</evidence>
<dbReference type="SUPFAM" id="SSF48008">
    <property type="entry name" value="GntR ligand-binding domain-like"/>
    <property type="match status" value="1"/>
</dbReference>
<keyword evidence="3" id="KW-0804">Transcription</keyword>
<organism evidence="5 6">
    <name type="scientific">Hydrogenophaga luteola</name>
    <dbReference type="NCBI Taxonomy" id="1591122"/>
    <lineage>
        <taxon>Bacteria</taxon>
        <taxon>Pseudomonadati</taxon>
        <taxon>Pseudomonadota</taxon>
        <taxon>Betaproteobacteria</taxon>
        <taxon>Burkholderiales</taxon>
        <taxon>Comamonadaceae</taxon>
        <taxon>Hydrogenophaga</taxon>
    </lineage>
</organism>
<proteinExistence type="predicted"/>
<keyword evidence="2" id="KW-0238">DNA-binding</keyword>
<dbReference type="CDD" id="cd07377">
    <property type="entry name" value="WHTH_GntR"/>
    <property type="match status" value="1"/>
</dbReference>
<evidence type="ECO:0000256" key="2">
    <source>
        <dbReference type="ARBA" id="ARBA00023125"/>
    </source>
</evidence>
<dbReference type="Gene3D" id="1.10.10.10">
    <property type="entry name" value="Winged helix-like DNA-binding domain superfamily/Winged helix DNA-binding domain"/>
    <property type="match status" value="1"/>
</dbReference>
<dbReference type="PROSITE" id="PS50949">
    <property type="entry name" value="HTH_GNTR"/>
    <property type="match status" value="1"/>
</dbReference>
<gene>
    <name evidence="5" type="ORF">ACFOPI_14910</name>
</gene>
<evidence type="ECO:0000256" key="3">
    <source>
        <dbReference type="ARBA" id="ARBA00023163"/>
    </source>
</evidence>
<dbReference type="EMBL" id="JBHRXX010000007">
    <property type="protein sequence ID" value="MFC3684892.1"/>
    <property type="molecule type" value="Genomic_DNA"/>
</dbReference>
<dbReference type="InterPro" id="IPR011711">
    <property type="entry name" value="GntR_C"/>
</dbReference>
<dbReference type="InterPro" id="IPR036388">
    <property type="entry name" value="WH-like_DNA-bd_sf"/>
</dbReference>
<protein>
    <submittedName>
        <fullName evidence="5">GntR family transcriptional regulator</fullName>
    </submittedName>
</protein>
<evidence type="ECO:0000313" key="6">
    <source>
        <dbReference type="Proteomes" id="UP001595729"/>
    </source>
</evidence>
<dbReference type="PANTHER" id="PTHR43537">
    <property type="entry name" value="TRANSCRIPTIONAL REGULATOR, GNTR FAMILY"/>
    <property type="match status" value="1"/>
</dbReference>
<dbReference type="PANTHER" id="PTHR43537:SF53">
    <property type="entry name" value="HTH-TYPE TRANSCRIPTIONAL REPRESSOR NANR"/>
    <property type="match status" value="1"/>
</dbReference>
<dbReference type="Gene3D" id="1.20.120.530">
    <property type="entry name" value="GntR ligand-binding domain-like"/>
    <property type="match status" value="1"/>
</dbReference>
<dbReference type="SUPFAM" id="SSF46785">
    <property type="entry name" value="Winged helix' DNA-binding domain"/>
    <property type="match status" value="1"/>
</dbReference>